<evidence type="ECO:0000313" key="3">
    <source>
        <dbReference type="Proteomes" id="UP000219338"/>
    </source>
</evidence>
<feature type="compositionally biased region" description="Polar residues" evidence="1">
    <location>
        <begin position="222"/>
        <end position="247"/>
    </location>
</feature>
<organism evidence="2 3">
    <name type="scientific">Armillaria ostoyae</name>
    <name type="common">Armillaria root rot fungus</name>
    <dbReference type="NCBI Taxonomy" id="47428"/>
    <lineage>
        <taxon>Eukaryota</taxon>
        <taxon>Fungi</taxon>
        <taxon>Dikarya</taxon>
        <taxon>Basidiomycota</taxon>
        <taxon>Agaricomycotina</taxon>
        <taxon>Agaricomycetes</taxon>
        <taxon>Agaricomycetidae</taxon>
        <taxon>Agaricales</taxon>
        <taxon>Marasmiineae</taxon>
        <taxon>Physalacriaceae</taxon>
        <taxon>Armillaria</taxon>
    </lineage>
</organism>
<evidence type="ECO:0000313" key="2">
    <source>
        <dbReference type="EMBL" id="SJL04595.1"/>
    </source>
</evidence>
<feature type="compositionally biased region" description="Polar residues" evidence="1">
    <location>
        <begin position="201"/>
        <end position="214"/>
    </location>
</feature>
<keyword evidence="3" id="KW-1185">Reference proteome</keyword>
<protein>
    <submittedName>
        <fullName evidence="2">Uncharacterized protein</fullName>
    </submittedName>
</protein>
<feature type="region of interest" description="Disordered" evidence="1">
    <location>
        <begin position="310"/>
        <end position="358"/>
    </location>
</feature>
<reference evidence="3" key="1">
    <citation type="journal article" date="2017" name="Nat. Ecol. Evol.">
        <title>Genome expansion and lineage-specific genetic innovations in the forest pathogenic fungi Armillaria.</title>
        <authorList>
            <person name="Sipos G."/>
            <person name="Prasanna A.N."/>
            <person name="Walter M.C."/>
            <person name="O'Connor E."/>
            <person name="Balint B."/>
            <person name="Krizsan K."/>
            <person name="Kiss B."/>
            <person name="Hess J."/>
            <person name="Varga T."/>
            <person name="Slot J."/>
            <person name="Riley R."/>
            <person name="Boka B."/>
            <person name="Rigling D."/>
            <person name="Barry K."/>
            <person name="Lee J."/>
            <person name="Mihaltcheva S."/>
            <person name="LaButti K."/>
            <person name="Lipzen A."/>
            <person name="Waldron R."/>
            <person name="Moloney N.M."/>
            <person name="Sperisen C."/>
            <person name="Kredics L."/>
            <person name="Vagvoelgyi C."/>
            <person name="Patrignani A."/>
            <person name="Fitzpatrick D."/>
            <person name="Nagy I."/>
            <person name="Doyle S."/>
            <person name="Anderson J.B."/>
            <person name="Grigoriev I.V."/>
            <person name="Gueldener U."/>
            <person name="Muensterkoetter M."/>
            <person name="Nagy L.G."/>
        </authorList>
    </citation>
    <scope>NUCLEOTIDE SEQUENCE [LARGE SCALE GENOMIC DNA]</scope>
    <source>
        <strain evidence="3">C18/9</strain>
    </source>
</reference>
<sequence length="589" mass="64398">MSPSVDELNFRQTVTANMLNHGTLVTYDPKSQTLKVMPYPGVKTPQRKVITVPLDKLINHLHVHGISLGSCVCGPKSGEYDKYTSLHLIVCKAGSLPANVGKYALVYANGPHDGCGWFGPLSNMMNRYNSEPTFVVHSNRKKKSWPGPLVDVRMYVFAGGQKQTLPAPDYHPLPFMSDDNEADDDFHSPVKAEGSAIKCSASTSPISCSNSASPTKRVRSISKPQSRGLSFSSSTPTTPQKLTQHINPATPLSYVDPPTPKSSQRINPATPLSYDPSTPKSSHRVDPSTPGLKQLSPTATQMLLSLDGLMTPNLKPKRNATAVTVSPPKGGKSLSSPEKPSPVLSSYSSTTPKSSLSASIRASSYSSDLPATPKRKCALAPFPFEWTPKKESSHDEDEEKPQIGSDDDGFFGDVSEIASSSKTIKRLKNHSAIRASANLHSPTPDSWDRSILTPQLKKKAKLAPKPTPVFNAKPEGSLHATAAVDLTISDDEGPAKKKRKTKTGFPPGPQIILNWFKHWPENPDGIYYEDEEEEDCLARKQGILWHLTMRLGHGWSRDAETGYEEFTQIKLGILEYLHQFNDKALKVID</sequence>
<feature type="compositionally biased region" description="Acidic residues" evidence="1">
    <location>
        <begin position="394"/>
        <end position="410"/>
    </location>
</feature>
<name>A0A284R790_ARMOS</name>
<proteinExistence type="predicted"/>
<dbReference type="AlphaFoldDB" id="A0A284R790"/>
<feature type="region of interest" description="Disordered" evidence="1">
    <location>
        <begin position="201"/>
        <end position="296"/>
    </location>
</feature>
<gene>
    <name evidence="2" type="ORF">ARMOST_07963</name>
</gene>
<dbReference type="OrthoDB" id="10515151at2759"/>
<feature type="region of interest" description="Disordered" evidence="1">
    <location>
        <begin position="168"/>
        <end position="188"/>
    </location>
</feature>
<feature type="compositionally biased region" description="Low complexity" evidence="1">
    <location>
        <begin position="325"/>
        <end position="358"/>
    </location>
</feature>
<evidence type="ECO:0000256" key="1">
    <source>
        <dbReference type="SAM" id="MobiDB-lite"/>
    </source>
</evidence>
<dbReference type="EMBL" id="FUEG01000005">
    <property type="protein sequence ID" value="SJL04595.1"/>
    <property type="molecule type" value="Genomic_DNA"/>
</dbReference>
<accession>A0A284R790</accession>
<feature type="region of interest" description="Disordered" evidence="1">
    <location>
        <begin position="386"/>
        <end position="411"/>
    </location>
</feature>
<dbReference type="Proteomes" id="UP000219338">
    <property type="component" value="Unassembled WGS sequence"/>
</dbReference>